<dbReference type="EMBL" id="KY083067">
    <property type="protein sequence ID" value="ARX96055.1"/>
    <property type="molecule type" value="Genomic_DNA"/>
</dbReference>
<dbReference type="Pfam" id="PF01947">
    <property type="entry name" value="Rv2949c-like"/>
    <property type="match status" value="1"/>
</dbReference>
<evidence type="ECO:0000313" key="1">
    <source>
        <dbReference type="EMBL" id="ARX96055.1"/>
    </source>
</evidence>
<dbReference type="SUPFAM" id="SSF64288">
    <property type="entry name" value="Chorismate lyase-like"/>
    <property type="match status" value="1"/>
</dbReference>
<dbReference type="RefSeq" id="YP_009402701.1">
    <property type="nucleotide sequence ID" value="NC_035350.1"/>
</dbReference>
<name>A0A1Z1XB22_9RHOD</name>
<gene>
    <name evidence="1" type="primary">YCF21</name>
</gene>
<accession>A0A1Z1XB22</accession>
<geneLocation type="chloroplast" evidence="1"/>
<keyword evidence="1" id="KW-0934">Plastid</keyword>
<dbReference type="GeneID" id="33366728"/>
<keyword evidence="1" id="KW-0150">Chloroplast</keyword>
<dbReference type="InterPro" id="IPR002800">
    <property type="entry name" value="Rv2949c-like"/>
</dbReference>
<organism evidence="1">
    <name type="scientific">Compsopogon caeruleus</name>
    <dbReference type="NCBI Taxonomy" id="31354"/>
    <lineage>
        <taxon>Eukaryota</taxon>
        <taxon>Rhodophyta</taxon>
        <taxon>Compsopogonophyceae</taxon>
        <taxon>Compsopogonales</taxon>
        <taxon>Compsopogonaceae</taxon>
        <taxon>Compsopogon</taxon>
    </lineage>
</organism>
<dbReference type="InterPro" id="IPR028978">
    <property type="entry name" value="Chorismate_lyase_/UTRA_dom_sf"/>
</dbReference>
<reference evidence="1" key="1">
    <citation type="submission" date="2016-11" db="EMBL/GenBank/DDBJ databases">
        <title>Chloroplast genome of compsopogon caeruleus.</title>
        <authorList>
            <person name="Nan F."/>
        </authorList>
    </citation>
    <scope>NUCLEOTIDE SEQUENCE</scope>
</reference>
<dbReference type="Gene3D" id="3.40.1410.10">
    <property type="entry name" value="Chorismate lyase-like"/>
    <property type="match status" value="1"/>
</dbReference>
<protein>
    <recommendedName>
        <fullName evidence="2">Chorismate lyase</fullName>
    </recommendedName>
</protein>
<proteinExistence type="predicted"/>
<evidence type="ECO:0008006" key="2">
    <source>
        <dbReference type="Google" id="ProtNLM"/>
    </source>
</evidence>
<sequence>MYILKPNSIYNLLLPILMVSDGSLTRQLEILTQSSIQTLYTLNSDISCSNAKKDLFCNVIREIYLINRDGDKLVYAVSWWISNIHIHNIDYIINNIPIGKYFIENRIDFYKDIISIHLLYSDNYRTIFFKQGPYWSRYYLLYLDKQAVAIFLEIFSPKLLDYFY</sequence>
<dbReference type="AlphaFoldDB" id="A0A1Z1XB22"/>